<dbReference type="Proteomes" id="UP000094056">
    <property type="component" value="Unassembled WGS sequence"/>
</dbReference>
<dbReference type="AlphaFoldDB" id="A0A1E3X9K8"/>
<protein>
    <recommendedName>
        <fullName evidence="3">Transposase</fullName>
    </recommendedName>
</protein>
<feature type="non-terminal residue" evidence="1">
    <location>
        <position position="1"/>
    </location>
</feature>
<dbReference type="InterPro" id="IPR052344">
    <property type="entry name" value="Transposase-related"/>
</dbReference>
<evidence type="ECO:0008006" key="3">
    <source>
        <dbReference type="Google" id="ProtNLM"/>
    </source>
</evidence>
<proteinExistence type="predicted"/>
<sequence>EYPEIPLHNNTSELDIREKVIQRKIRNCFRSIRGAKASDTFLSLMATCRKQGITFWDYVQDRVYNLQKIPPLAEIIENGQSVLDPP</sequence>
<comment type="caution">
    <text evidence="1">The sequence shown here is derived from an EMBL/GenBank/DDBJ whole genome shotgun (WGS) entry which is preliminary data.</text>
</comment>
<dbReference type="PANTHER" id="PTHR33678">
    <property type="entry name" value="BLL1576 PROTEIN"/>
    <property type="match status" value="1"/>
</dbReference>
<dbReference type="EMBL" id="MAYW01000101">
    <property type="protein sequence ID" value="ODS31674.1"/>
    <property type="molecule type" value="Genomic_DNA"/>
</dbReference>
<accession>A0A1E3X9K8</accession>
<evidence type="ECO:0000313" key="1">
    <source>
        <dbReference type="EMBL" id="ODS31674.1"/>
    </source>
</evidence>
<reference evidence="1 2" key="1">
    <citation type="submission" date="2016-07" db="EMBL/GenBank/DDBJ databases">
        <title>Draft genome of Scalindua rubra, obtained from a brine-seawater interface in the Red Sea, sheds light on salt adaptation in anammox bacteria.</title>
        <authorList>
            <person name="Speth D.R."/>
            <person name="Lagkouvardos I."/>
            <person name="Wang Y."/>
            <person name="Qian P.-Y."/>
            <person name="Dutilh B.E."/>
            <person name="Jetten M.S."/>
        </authorList>
    </citation>
    <scope>NUCLEOTIDE SEQUENCE [LARGE SCALE GENOMIC DNA]</scope>
    <source>
        <strain evidence="1">BSI-1</strain>
    </source>
</reference>
<gene>
    <name evidence="1" type="ORF">SCARUB_03191</name>
</gene>
<name>A0A1E3X9K8_9BACT</name>
<evidence type="ECO:0000313" key="2">
    <source>
        <dbReference type="Proteomes" id="UP000094056"/>
    </source>
</evidence>
<organism evidence="1 2">
    <name type="scientific">Candidatus Scalindua rubra</name>
    <dbReference type="NCBI Taxonomy" id="1872076"/>
    <lineage>
        <taxon>Bacteria</taxon>
        <taxon>Pseudomonadati</taxon>
        <taxon>Planctomycetota</taxon>
        <taxon>Candidatus Brocadiia</taxon>
        <taxon>Candidatus Brocadiales</taxon>
        <taxon>Candidatus Scalinduaceae</taxon>
        <taxon>Candidatus Scalindua</taxon>
    </lineage>
</organism>